<keyword evidence="2" id="KW-1185">Reference proteome</keyword>
<proteinExistence type="predicted"/>
<protein>
    <submittedName>
        <fullName evidence="1">Uncharacterized protein</fullName>
    </submittedName>
</protein>
<sequence length="261" mass="30457">MASGYDTPVWLPFSSLPTNDNERIFNWEIISEHMPKIYMGNTNALKPWRMELRFMIVDIERQLRGGSGVKEWSSCFVPDPEGSQIKSLGDGWLVTAQVWSNNCEELFNFDVRSNAGVRTVYRYDDPPIHSIITTLQQFDYYSLSGREKLMNSFNQTRWWHFYPVESRLARQIEVDPISLYYSNFIPRILESMGRPVHTLAQARDEMLRSLMDNDARSLFPVCPHSERGHDSYEEHAWGSVPFSQNSRVDLNEYLERLSLAD</sequence>
<name>A0A9P9L7A6_FUSSL</name>
<evidence type="ECO:0000313" key="1">
    <source>
        <dbReference type="EMBL" id="KAH7275519.1"/>
    </source>
</evidence>
<dbReference type="OrthoDB" id="10435011at2759"/>
<reference evidence="1" key="1">
    <citation type="journal article" date="2021" name="Nat. Commun.">
        <title>Genetic determinants of endophytism in the Arabidopsis root mycobiome.</title>
        <authorList>
            <person name="Mesny F."/>
            <person name="Miyauchi S."/>
            <person name="Thiergart T."/>
            <person name="Pickel B."/>
            <person name="Atanasova L."/>
            <person name="Karlsson M."/>
            <person name="Huettel B."/>
            <person name="Barry K.W."/>
            <person name="Haridas S."/>
            <person name="Chen C."/>
            <person name="Bauer D."/>
            <person name="Andreopoulos W."/>
            <person name="Pangilinan J."/>
            <person name="LaButti K."/>
            <person name="Riley R."/>
            <person name="Lipzen A."/>
            <person name="Clum A."/>
            <person name="Drula E."/>
            <person name="Henrissat B."/>
            <person name="Kohler A."/>
            <person name="Grigoriev I.V."/>
            <person name="Martin F.M."/>
            <person name="Hacquard S."/>
        </authorList>
    </citation>
    <scope>NUCLEOTIDE SEQUENCE</scope>
    <source>
        <strain evidence="1">FSSC 5 MPI-SDFR-AT-0091</strain>
    </source>
</reference>
<evidence type="ECO:0000313" key="2">
    <source>
        <dbReference type="Proteomes" id="UP000736672"/>
    </source>
</evidence>
<organism evidence="1 2">
    <name type="scientific">Fusarium solani</name>
    <name type="common">Filamentous fungus</name>
    <dbReference type="NCBI Taxonomy" id="169388"/>
    <lineage>
        <taxon>Eukaryota</taxon>
        <taxon>Fungi</taxon>
        <taxon>Dikarya</taxon>
        <taxon>Ascomycota</taxon>
        <taxon>Pezizomycotina</taxon>
        <taxon>Sordariomycetes</taxon>
        <taxon>Hypocreomycetidae</taxon>
        <taxon>Hypocreales</taxon>
        <taxon>Nectriaceae</taxon>
        <taxon>Fusarium</taxon>
        <taxon>Fusarium solani species complex</taxon>
    </lineage>
</organism>
<comment type="caution">
    <text evidence="1">The sequence shown here is derived from an EMBL/GenBank/DDBJ whole genome shotgun (WGS) entry which is preliminary data.</text>
</comment>
<dbReference type="AlphaFoldDB" id="A0A9P9L7A6"/>
<dbReference type="Proteomes" id="UP000736672">
    <property type="component" value="Unassembled WGS sequence"/>
</dbReference>
<gene>
    <name evidence="1" type="ORF">B0J15DRAFT_540536</name>
</gene>
<accession>A0A9P9L7A6</accession>
<dbReference type="EMBL" id="JAGTJS010000001">
    <property type="protein sequence ID" value="KAH7275519.1"/>
    <property type="molecule type" value="Genomic_DNA"/>
</dbReference>